<dbReference type="Proteomes" id="UP000480185">
    <property type="component" value="Unassembled WGS sequence"/>
</dbReference>
<dbReference type="RefSeq" id="WP_153727352.1">
    <property type="nucleotide sequence ID" value="NZ_WJNH01000002.1"/>
</dbReference>
<protein>
    <submittedName>
        <fullName evidence="3">Flagellar hook assembly protein FlgD</fullName>
    </submittedName>
</protein>
<keyword evidence="3" id="KW-0969">Cilium</keyword>
<gene>
    <name evidence="3" type="primary">flgD</name>
    <name evidence="3" type="ORF">GH754_03525</name>
</gene>
<dbReference type="EMBL" id="WJNH01000002">
    <property type="protein sequence ID" value="MRG85396.1"/>
    <property type="molecule type" value="Genomic_DNA"/>
</dbReference>
<keyword evidence="2" id="KW-1005">Bacterial flagellum biogenesis</keyword>
<proteinExistence type="inferred from homology"/>
<evidence type="ECO:0000313" key="3">
    <source>
        <dbReference type="EMBL" id="MRG85396.1"/>
    </source>
</evidence>
<keyword evidence="3" id="KW-0966">Cell projection</keyword>
<name>A0A6G1X3B6_9BACI</name>
<evidence type="ECO:0000256" key="2">
    <source>
        <dbReference type="ARBA" id="ARBA00022795"/>
    </source>
</evidence>
<dbReference type="InterPro" id="IPR005648">
    <property type="entry name" value="FlgD"/>
</dbReference>
<dbReference type="Pfam" id="PF03963">
    <property type="entry name" value="FlgD"/>
    <property type="match status" value="1"/>
</dbReference>
<comment type="caution">
    <text evidence="3">The sequence shown here is derived from an EMBL/GenBank/DDBJ whole genome shotgun (WGS) entry which is preliminary data.</text>
</comment>
<sequence>MTKIDPSLFLANQTTEKTSNNQLGKDDFLKILMTQLQNQDPSNPMEDKEFISQMANFSSLEQLMAISKSMNGLVQSQSMNSVIEYSHLIDRQVEFNVYNEDGSVEKTGNGIVEGVSMGESGIELVLQNGEKVSVHSITEIKNASEVVE</sequence>
<keyword evidence="4" id="KW-1185">Reference proteome</keyword>
<organism evidence="3 4">
    <name type="scientific">Salinibacillus xinjiangensis</name>
    <dbReference type="NCBI Taxonomy" id="1229268"/>
    <lineage>
        <taxon>Bacteria</taxon>
        <taxon>Bacillati</taxon>
        <taxon>Bacillota</taxon>
        <taxon>Bacilli</taxon>
        <taxon>Bacillales</taxon>
        <taxon>Bacillaceae</taxon>
        <taxon>Salinibacillus</taxon>
    </lineage>
</organism>
<keyword evidence="3" id="KW-0282">Flagellum</keyword>
<dbReference type="OrthoDB" id="280334at2"/>
<dbReference type="NCBIfam" id="NF007197">
    <property type="entry name" value="PRK09618.1"/>
    <property type="match status" value="1"/>
</dbReference>
<reference evidence="3 4" key="1">
    <citation type="submission" date="2019-11" db="EMBL/GenBank/DDBJ databases">
        <authorList>
            <person name="Li J."/>
        </authorList>
    </citation>
    <scope>NUCLEOTIDE SEQUENCE [LARGE SCALE GENOMIC DNA]</scope>
    <source>
        <strain evidence="3 4">J4</strain>
    </source>
</reference>
<evidence type="ECO:0000313" key="4">
    <source>
        <dbReference type="Proteomes" id="UP000480185"/>
    </source>
</evidence>
<evidence type="ECO:0000256" key="1">
    <source>
        <dbReference type="ARBA" id="ARBA00010577"/>
    </source>
</evidence>
<accession>A0A6G1X3B6</accession>
<comment type="similarity">
    <text evidence="1">Belongs to the FlgD family.</text>
</comment>
<dbReference type="GO" id="GO:0044781">
    <property type="term" value="P:bacterial-type flagellum organization"/>
    <property type="evidence" value="ECO:0007669"/>
    <property type="project" value="UniProtKB-KW"/>
</dbReference>
<dbReference type="AlphaFoldDB" id="A0A6G1X3B6"/>